<dbReference type="InterPro" id="IPR011249">
    <property type="entry name" value="Metalloenz_LuxS/M16"/>
</dbReference>
<dbReference type="STRING" id="1802619.A2797_01190"/>
<evidence type="ECO:0000313" key="3">
    <source>
        <dbReference type="Proteomes" id="UP000179005"/>
    </source>
</evidence>
<dbReference type="PANTHER" id="PTHR43690:SF17">
    <property type="entry name" value="PROTEIN YHJJ"/>
    <property type="match status" value="1"/>
</dbReference>
<dbReference type="InterPro" id="IPR050626">
    <property type="entry name" value="Peptidase_M16"/>
</dbReference>
<accession>A0A1F4VES3</accession>
<protein>
    <recommendedName>
        <fullName evidence="1">Peptidase M16 C-terminal domain-containing protein</fullName>
    </recommendedName>
</protein>
<evidence type="ECO:0000259" key="1">
    <source>
        <dbReference type="Pfam" id="PF05193"/>
    </source>
</evidence>
<reference evidence="2 3" key="1">
    <citation type="journal article" date="2016" name="Nat. Commun.">
        <title>Thousands of microbial genomes shed light on interconnected biogeochemical processes in an aquifer system.</title>
        <authorList>
            <person name="Anantharaman K."/>
            <person name="Brown C.T."/>
            <person name="Hug L.A."/>
            <person name="Sharon I."/>
            <person name="Castelle C.J."/>
            <person name="Probst A.J."/>
            <person name="Thomas B.C."/>
            <person name="Singh A."/>
            <person name="Wilkins M.J."/>
            <person name="Karaoz U."/>
            <person name="Brodie E.L."/>
            <person name="Williams K.H."/>
            <person name="Hubbard S.S."/>
            <person name="Banfield J.F."/>
        </authorList>
    </citation>
    <scope>NUCLEOTIDE SEQUENCE [LARGE SCALE GENOMIC DNA]</scope>
</reference>
<dbReference type="AlphaFoldDB" id="A0A1F4VES3"/>
<sequence length="449" mass="51450">MNKDLLVRAHPIGSNGFYLYSRAARDWVSGVGVKVGSIHDPRGKSGMAHVVEHMLGKFPKDEELRWRMYGLRPDDGSNIRMDRSSTNYGHLMVLRRAFMLDAFDICTRAVLQPERINAQALERERPAVRNEFFLRGKDYIESEFSEWMHQAMYQGVNPASEAMCCREEDLYGITVQEALQFYRANYGAETEFAVLLGLPYPKARRMVEERFGHLKPTGRKPLVIPEVRPKLSGIKDFVIEKRGINQYHVGIGFPTGPYGSPDDLDLDVLADIWQERCWDIIREENRDWNGGSYRVYAETPRTFAQGMIYIWFATPTLESAQRNAERVVAEAMRLRDEFAPDDLYIKAKRELEYDHLDTLKLSVGDLCELIIEAACNGDEEMVGLNSYLERLARVGKKTILRVANEYFTPNAYVHVLVKPDRTDVPNETIVVNGWREVKDVVQSPEPSSA</sequence>
<evidence type="ECO:0000313" key="2">
    <source>
        <dbReference type="EMBL" id="OGC55664.1"/>
    </source>
</evidence>
<dbReference type="PANTHER" id="PTHR43690">
    <property type="entry name" value="NARDILYSIN"/>
    <property type="match status" value="1"/>
</dbReference>
<dbReference type="InterPro" id="IPR007863">
    <property type="entry name" value="Peptidase_M16_C"/>
</dbReference>
<dbReference type="SUPFAM" id="SSF63411">
    <property type="entry name" value="LuxS/MPP-like metallohydrolase"/>
    <property type="match status" value="2"/>
</dbReference>
<name>A0A1F4VES3_UNCKA</name>
<proteinExistence type="predicted"/>
<comment type="caution">
    <text evidence="2">The sequence shown here is derived from an EMBL/GenBank/DDBJ whole genome shotgun (WGS) entry which is preliminary data.</text>
</comment>
<dbReference type="Proteomes" id="UP000179005">
    <property type="component" value="Unassembled WGS sequence"/>
</dbReference>
<gene>
    <name evidence="2" type="ORF">A2797_01190</name>
</gene>
<organism evidence="2 3">
    <name type="scientific">candidate division WWE3 bacterium RIFCSPHIGHO2_01_FULL_48_15</name>
    <dbReference type="NCBI Taxonomy" id="1802619"/>
    <lineage>
        <taxon>Bacteria</taxon>
        <taxon>Katanobacteria</taxon>
    </lineage>
</organism>
<dbReference type="EMBL" id="MEVC01000008">
    <property type="protein sequence ID" value="OGC55664.1"/>
    <property type="molecule type" value="Genomic_DNA"/>
</dbReference>
<dbReference type="GO" id="GO:0046872">
    <property type="term" value="F:metal ion binding"/>
    <property type="evidence" value="ECO:0007669"/>
    <property type="project" value="InterPro"/>
</dbReference>
<dbReference type="Pfam" id="PF05193">
    <property type="entry name" value="Peptidase_M16_C"/>
    <property type="match status" value="1"/>
</dbReference>
<dbReference type="Gene3D" id="3.30.830.10">
    <property type="entry name" value="Metalloenzyme, LuxS/M16 peptidase-like"/>
    <property type="match status" value="2"/>
</dbReference>
<feature type="domain" description="Peptidase M16 C-terminal" evidence="1">
    <location>
        <begin position="173"/>
        <end position="343"/>
    </location>
</feature>